<gene>
    <name evidence="1" type="ORF">S01H4_37908</name>
</gene>
<organism evidence="1">
    <name type="scientific">marine sediment metagenome</name>
    <dbReference type="NCBI Taxonomy" id="412755"/>
    <lineage>
        <taxon>unclassified sequences</taxon>
        <taxon>metagenomes</taxon>
        <taxon>ecological metagenomes</taxon>
    </lineage>
</organism>
<dbReference type="EMBL" id="BART01020397">
    <property type="protein sequence ID" value="GAH03547.1"/>
    <property type="molecule type" value="Genomic_DNA"/>
</dbReference>
<accession>X1C844</accession>
<name>X1C844_9ZZZZ</name>
<protein>
    <submittedName>
        <fullName evidence="1">Uncharacterized protein</fullName>
    </submittedName>
</protein>
<reference evidence="1" key="1">
    <citation type="journal article" date="2014" name="Front. Microbiol.">
        <title>High frequency of phylogenetically diverse reductive dehalogenase-homologous genes in deep subseafloor sedimentary metagenomes.</title>
        <authorList>
            <person name="Kawai M."/>
            <person name="Futagami T."/>
            <person name="Toyoda A."/>
            <person name="Takaki Y."/>
            <person name="Nishi S."/>
            <person name="Hori S."/>
            <person name="Arai W."/>
            <person name="Tsubouchi T."/>
            <person name="Morono Y."/>
            <person name="Uchiyama I."/>
            <person name="Ito T."/>
            <person name="Fujiyama A."/>
            <person name="Inagaki F."/>
            <person name="Takami H."/>
        </authorList>
    </citation>
    <scope>NUCLEOTIDE SEQUENCE</scope>
    <source>
        <strain evidence="1">Expedition CK06-06</strain>
    </source>
</reference>
<dbReference type="AlphaFoldDB" id="X1C844"/>
<evidence type="ECO:0000313" key="1">
    <source>
        <dbReference type="EMBL" id="GAH03547.1"/>
    </source>
</evidence>
<proteinExistence type="predicted"/>
<feature type="non-terminal residue" evidence="1">
    <location>
        <position position="78"/>
    </location>
</feature>
<comment type="caution">
    <text evidence="1">The sequence shown here is derived from an EMBL/GenBank/DDBJ whole genome shotgun (WGS) entry which is preliminary data.</text>
</comment>
<sequence>MAFFAFLIKQRRENNYRHRNNYNIDDVVTHHIIKTHKGLRENRQLTTELVKYDAETGDDKGHYEYNYQHDKYGHKNRI</sequence>